<feature type="transmembrane region" description="Helical" evidence="10">
    <location>
        <begin position="314"/>
        <end position="342"/>
    </location>
</feature>
<evidence type="ECO:0000256" key="2">
    <source>
        <dbReference type="ARBA" id="ARBA00022723"/>
    </source>
</evidence>
<keyword evidence="13" id="KW-1185">Reference proteome</keyword>
<evidence type="ECO:0000256" key="7">
    <source>
        <dbReference type="ARBA" id="ARBA00040360"/>
    </source>
</evidence>
<keyword evidence="5 9" id="KW-0482">Metalloprotease</keyword>
<evidence type="ECO:0000256" key="8">
    <source>
        <dbReference type="ARBA" id="ARBA00042978"/>
    </source>
</evidence>
<evidence type="ECO:0000259" key="11">
    <source>
        <dbReference type="Pfam" id="PF01435"/>
    </source>
</evidence>
<dbReference type="PANTHER" id="PTHR22726">
    <property type="entry name" value="METALLOENDOPEPTIDASE OMA1"/>
    <property type="match status" value="1"/>
</dbReference>
<evidence type="ECO:0000256" key="5">
    <source>
        <dbReference type="ARBA" id="ARBA00023049"/>
    </source>
</evidence>
<dbReference type="GO" id="GO:0046872">
    <property type="term" value="F:metal ion binding"/>
    <property type="evidence" value="ECO:0007669"/>
    <property type="project" value="UniProtKB-KW"/>
</dbReference>
<sequence length="375" mass="43762">MAKLIALFGGRKFRFWYQTLPLKQKKMMLSWQNILMMLTILAGLGMFYYISHLQETPITKRIRFIAFTDEQFMKIANFEAKLQENMKENLFLPATHPSYIRVIQIMECLVHKNWALSNMKTQKWKVAILDSFDINAYVLASGHVFVNVGLLNFVQNDDQLAFVLAHEIAHSLLGHAAEKVSFAQMIDYFVIIVMAAIWAFMPFDGIALVTQVFYEKVVQILLDSPYSRKLEREADIVGLELAAKACFDVREGSNFWKLMQFHEKLKGTETPEWLSTHPSNVKRQELIEHFIPKAISIREQYHCNPLSENDPRDFCLFSFLHILPFHLFFFTLPFLIFAPFAVSPFPSILYFSLSFFALLIFSSLIIWYILFIFPF</sequence>
<dbReference type="Gene3D" id="3.30.2010.10">
    <property type="entry name" value="Metalloproteases ('zincins'), catalytic domain"/>
    <property type="match status" value="1"/>
</dbReference>
<keyword evidence="3 9" id="KW-0378">Hydrolase</keyword>
<name>A0A812CZG3_ACAPH</name>
<keyword evidence="10" id="KW-0472">Membrane</keyword>
<evidence type="ECO:0000256" key="6">
    <source>
        <dbReference type="ARBA" id="ARBA00038233"/>
    </source>
</evidence>
<evidence type="ECO:0000256" key="3">
    <source>
        <dbReference type="ARBA" id="ARBA00022801"/>
    </source>
</evidence>
<dbReference type="CDD" id="cd07331">
    <property type="entry name" value="M48C_Oma1_like"/>
    <property type="match status" value="1"/>
</dbReference>
<organism evidence="12 13">
    <name type="scientific">Acanthosepion pharaonis</name>
    <name type="common">Pharaoh cuttlefish</name>
    <name type="synonym">Sepia pharaonis</name>
    <dbReference type="NCBI Taxonomy" id="158019"/>
    <lineage>
        <taxon>Eukaryota</taxon>
        <taxon>Metazoa</taxon>
        <taxon>Spiralia</taxon>
        <taxon>Lophotrochozoa</taxon>
        <taxon>Mollusca</taxon>
        <taxon>Cephalopoda</taxon>
        <taxon>Coleoidea</taxon>
        <taxon>Decapodiformes</taxon>
        <taxon>Sepiida</taxon>
        <taxon>Sepiina</taxon>
        <taxon>Sepiidae</taxon>
        <taxon>Acanthosepion</taxon>
    </lineage>
</organism>
<comment type="similarity">
    <text evidence="6 9">Belongs to the peptidase M48 family.</text>
</comment>
<keyword evidence="1 9" id="KW-0645">Protease</keyword>
<dbReference type="OrthoDB" id="7464992at2759"/>
<dbReference type="GO" id="GO:0006515">
    <property type="term" value="P:protein quality control for misfolded or incompletely synthesized proteins"/>
    <property type="evidence" value="ECO:0007669"/>
    <property type="project" value="TreeGrafter"/>
</dbReference>
<accession>A0A812CZG3</accession>
<comment type="caution">
    <text evidence="12">The sequence shown here is derived from an EMBL/GenBank/DDBJ whole genome shotgun (WGS) entry which is preliminary data.</text>
</comment>
<dbReference type="GO" id="GO:0005743">
    <property type="term" value="C:mitochondrial inner membrane"/>
    <property type="evidence" value="ECO:0007669"/>
    <property type="project" value="TreeGrafter"/>
</dbReference>
<evidence type="ECO:0000313" key="13">
    <source>
        <dbReference type="Proteomes" id="UP000597762"/>
    </source>
</evidence>
<keyword evidence="2" id="KW-0479">Metal-binding</keyword>
<reference evidence="12" key="1">
    <citation type="submission" date="2021-01" db="EMBL/GenBank/DDBJ databases">
        <authorList>
            <person name="Li R."/>
            <person name="Bekaert M."/>
        </authorList>
    </citation>
    <scope>NUCLEOTIDE SEQUENCE</scope>
    <source>
        <strain evidence="12">Farmed</strain>
    </source>
</reference>
<dbReference type="InterPro" id="IPR001915">
    <property type="entry name" value="Peptidase_M48"/>
</dbReference>
<evidence type="ECO:0000256" key="1">
    <source>
        <dbReference type="ARBA" id="ARBA00022670"/>
    </source>
</evidence>
<dbReference type="Proteomes" id="UP000597762">
    <property type="component" value="Unassembled WGS sequence"/>
</dbReference>
<comment type="cofactor">
    <cofactor evidence="9">
        <name>Zn(2+)</name>
        <dbReference type="ChEBI" id="CHEBI:29105"/>
    </cofactor>
    <text evidence="9">Binds 1 zinc ion per subunit.</text>
</comment>
<dbReference type="Pfam" id="PF01435">
    <property type="entry name" value="Peptidase_M48"/>
    <property type="match status" value="1"/>
</dbReference>
<keyword evidence="10" id="KW-0812">Transmembrane</keyword>
<dbReference type="GO" id="GO:0004222">
    <property type="term" value="F:metalloendopeptidase activity"/>
    <property type="evidence" value="ECO:0007669"/>
    <property type="project" value="InterPro"/>
</dbReference>
<dbReference type="PANTHER" id="PTHR22726:SF1">
    <property type="entry name" value="METALLOENDOPEPTIDASE OMA1, MITOCHONDRIAL"/>
    <property type="match status" value="1"/>
</dbReference>
<proteinExistence type="inferred from homology"/>
<feature type="domain" description="Peptidase M48" evidence="11">
    <location>
        <begin position="108"/>
        <end position="288"/>
    </location>
</feature>
<evidence type="ECO:0000256" key="4">
    <source>
        <dbReference type="ARBA" id="ARBA00022833"/>
    </source>
</evidence>
<feature type="transmembrane region" description="Helical" evidence="10">
    <location>
        <begin position="33"/>
        <end position="51"/>
    </location>
</feature>
<protein>
    <recommendedName>
        <fullName evidence="7">Metalloendopeptidase OMA1, mitochondrial</fullName>
    </recommendedName>
    <alternativeName>
        <fullName evidence="8">Overlapping with the m-AAA protease 1 homolog</fullName>
    </alternativeName>
</protein>
<gene>
    <name evidence="12" type="ORF">SPHA_46146</name>
</gene>
<keyword evidence="4 9" id="KW-0862">Zinc</keyword>
<dbReference type="EMBL" id="CAHIKZ030002423">
    <property type="protein sequence ID" value="CAE1286678.1"/>
    <property type="molecule type" value="Genomic_DNA"/>
</dbReference>
<feature type="transmembrane region" description="Helical" evidence="10">
    <location>
        <begin position="188"/>
        <end position="214"/>
    </location>
</feature>
<evidence type="ECO:0000256" key="10">
    <source>
        <dbReference type="SAM" id="Phobius"/>
    </source>
</evidence>
<dbReference type="AlphaFoldDB" id="A0A812CZG3"/>
<evidence type="ECO:0000256" key="9">
    <source>
        <dbReference type="RuleBase" id="RU003983"/>
    </source>
</evidence>
<keyword evidence="10" id="KW-1133">Transmembrane helix</keyword>
<dbReference type="InterPro" id="IPR051156">
    <property type="entry name" value="Mito/Outer_Membr_Metalloprot"/>
</dbReference>
<feature type="transmembrane region" description="Helical" evidence="10">
    <location>
        <begin position="348"/>
        <end position="373"/>
    </location>
</feature>
<dbReference type="GO" id="GO:0034982">
    <property type="term" value="P:mitochondrial protein processing"/>
    <property type="evidence" value="ECO:0007669"/>
    <property type="project" value="TreeGrafter"/>
</dbReference>
<evidence type="ECO:0000313" key="12">
    <source>
        <dbReference type="EMBL" id="CAE1286678.1"/>
    </source>
</evidence>